<evidence type="ECO:0000256" key="4">
    <source>
        <dbReference type="SAM" id="MobiDB-lite"/>
    </source>
</evidence>
<evidence type="ECO:0000256" key="2">
    <source>
        <dbReference type="ARBA" id="ARBA00023125"/>
    </source>
</evidence>
<dbReference type="InterPro" id="IPR036390">
    <property type="entry name" value="WH_DNA-bd_sf"/>
</dbReference>
<keyword evidence="7" id="KW-1185">Reference proteome</keyword>
<keyword evidence="1" id="KW-0805">Transcription regulation</keyword>
<dbReference type="RefSeq" id="WP_379534832.1">
    <property type="nucleotide sequence ID" value="NZ_JBHSBI010000039.1"/>
</dbReference>
<evidence type="ECO:0000259" key="5">
    <source>
        <dbReference type="PROSITE" id="PS51118"/>
    </source>
</evidence>
<evidence type="ECO:0000256" key="1">
    <source>
        <dbReference type="ARBA" id="ARBA00023015"/>
    </source>
</evidence>
<name>A0ABV8GMI6_9ACTN</name>
<dbReference type="SUPFAM" id="SSF46785">
    <property type="entry name" value="Winged helix' DNA-binding domain"/>
    <property type="match status" value="1"/>
</dbReference>
<evidence type="ECO:0000313" key="7">
    <source>
        <dbReference type="Proteomes" id="UP001595851"/>
    </source>
</evidence>
<reference evidence="7" key="1">
    <citation type="journal article" date="2019" name="Int. J. Syst. Evol. Microbiol.">
        <title>The Global Catalogue of Microorganisms (GCM) 10K type strain sequencing project: providing services to taxonomists for standard genome sequencing and annotation.</title>
        <authorList>
            <consortium name="The Broad Institute Genomics Platform"/>
            <consortium name="The Broad Institute Genome Sequencing Center for Infectious Disease"/>
            <person name="Wu L."/>
            <person name="Ma J."/>
        </authorList>
    </citation>
    <scope>NUCLEOTIDE SEQUENCE [LARGE SCALE GENOMIC DNA]</scope>
    <source>
        <strain evidence="7">TBRC 1276</strain>
    </source>
</reference>
<keyword evidence="3" id="KW-0804">Transcription</keyword>
<accession>A0ABV8GMI6</accession>
<sequence>MSGRNELVADCRLRAAADLFAHTWDTVILAALAPGASRRRELRADIGGISDKVLTEALRRLLANGLIERRAHAEAPPRVEYALTGLGRSLVDGPMAALGRWVVEHGDELADAQERADADARHWADVQERDLRPEAGLRPQ</sequence>
<dbReference type="InterPro" id="IPR002577">
    <property type="entry name" value="HTH_HxlR"/>
</dbReference>
<proteinExistence type="predicted"/>
<feature type="domain" description="HTH hxlR-type" evidence="5">
    <location>
        <begin position="11"/>
        <end position="110"/>
    </location>
</feature>
<dbReference type="Gene3D" id="1.10.10.10">
    <property type="entry name" value="Winged helix-like DNA-binding domain superfamily/Winged helix DNA-binding domain"/>
    <property type="match status" value="1"/>
</dbReference>
<keyword evidence="2" id="KW-0238">DNA-binding</keyword>
<feature type="region of interest" description="Disordered" evidence="4">
    <location>
        <begin position="112"/>
        <end position="140"/>
    </location>
</feature>
<dbReference type="PROSITE" id="PS51118">
    <property type="entry name" value="HTH_HXLR"/>
    <property type="match status" value="1"/>
</dbReference>
<organism evidence="6 7">
    <name type="scientific">Nonomuraea purpurea</name>
    <dbReference type="NCBI Taxonomy" id="1849276"/>
    <lineage>
        <taxon>Bacteria</taxon>
        <taxon>Bacillati</taxon>
        <taxon>Actinomycetota</taxon>
        <taxon>Actinomycetes</taxon>
        <taxon>Streptosporangiales</taxon>
        <taxon>Streptosporangiaceae</taxon>
        <taxon>Nonomuraea</taxon>
    </lineage>
</organism>
<dbReference type="PANTHER" id="PTHR33204:SF18">
    <property type="entry name" value="TRANSCRIPTIONAL REGULATORY PROTEIN"/>
    <property type="match status" value="1"/>
</dbReference>
<dbReference type="Pfam" id="PF01638">
    <property type="entry name" value="HxlR"/>
    <property type="match status" value="1"/>
</dbReference>
<gene>
    <name evidence="6" type="ORF">ACFOY2_47910</name>
</gene>
<dbReference type="Proteomes" id="UP001595851">
    <property type="component" value="Unassembled WGS sequence"/>
</dbReference>
<evidence type="ECO:0000313" key="6">
    <source>
        <dbReference type="EMBL" id="MFC4015013.1"/>
    </source>
</evidence>
<dbReference type="EMBL" id="JBHSBI010000039">
    <property type="protein sequence ID" value="MFC4015013.1"/>
    <property type="molecule type" value="Genomic_DNA"/>
</dbReference>
<comment type="caution">
    <text evidence="6">The sequence shown here is derived from an EMBL/GenBank/DDBJ whole genome shotgun (WGS) entry which is preliminary data.</text>
</comment>
<dbReference type="PANTHER" id="PTHR33204">
    <property type="entry name" value="TRANSCRIPTIONAL REGULATOR, MARR FAMILY"/>
    <property type="match status" value="1"/>
</dbReference>
<dbReference type="InterPro" id="IPR036388">
    <property type="entry name" value="WH-like_DNA-bd_sf"/>
</dbReference>
<evidence type="ECO:0000256" key="3">
    <source>
        <dbReference type="ARBA" id="ARBA00023163"/>
    </source>
</evidence>
<protein>
    <submittedName>
        <fullName evidence="6">Winged helix-turn-helix transcriptional regulator</fullName>
    </submittedName>
</protein>